<proteinExistence type="predicted"/>
<sequence>MSAIDDFMKTFPEDIQEKAWAEANGSSGYLDSSEGALAIARAVHAERNRCAEVAFRYMQDIIDCSPNDDEAEKIRLAILDPNWMLPT</sequence>
<evidence type="ECO:0000313" key="2">
    <source>
        <dbReference type="Proteomes" id="UP000237447"/>
    </source>
</evidence>
<comment type="caution">
    <text evidence="1">The sequence shown here is derived from an EMBL/GenBank/DDBJ whole genome shotgun (WGS) entry which is preliminary data.</text>
</comment>
<name>A0AAE5VRG0_9HYPH</name>
<protein>
    <submittedName>
        <fullName evidence="1">Uncharacterized protein</fullName>
    </submittedName>
</protein>
<evidence type="ECO:0000313" key="1">
    <source>
        <dbReference type="EMBL" id="POO54423.1"/>
    </source>
</evidence>
<organism evidence="1 2">
    <name type="scientific">Agrobacterium rosae</name>
    <dbReference type="NCBI Taxonomy" id="1972867"/>
    <lineage>
        <taxon>Bacteria</taxon>
        <taxon>Pseudomonadati</taxon>
        <taxon>Pseudomonadota</taxon>
        <taxon>Alphaproteobacteria</taxon>
        <taxon>Hyphomicrobiales</taxon>
        <taxon>Rhizobiaceae</taxon>
        <taxon>Rhizobium/Agrobacterium group</taxon>
        <taxon>Agrobacterium</taxon>
    </lineage>
</organism>
<dbReference type="RefSeq" id="WP_103656888.1">
    <property type="nucleotide sequence ID" value="NZ_NXEJ01000001.1"/>
</dbReference>
<accession>A0AAE5VRG0</accession>
<dbReference type="EMBL" id="NXEJ01000001">
    <property type="protein sequence ID" value="POO54423.1"/>
    <property type="molecule type" value="Genomic_DNA"/>
</dbReference>
<gene>
    <name evidence="1" type="ORF">CPJ18_02725</name>
</gene>
<dbReference type="AlphaFoldDB" id="A0AAE5VRG0"/>
<dbReference type="GeneID" id="86878279"/>
<dbReference type="Proteomes" id="UP000237447">
    <property type="component" value="Unassembled WGS sequence"/>
</dbReference>
<reference evidence="1 2" key="1">
    <citation type="journal article" date="2018" name="Syst. Appl. Microbiol.">
        <title>Agrobacterium rosae sp. nov., isolated from galls on different agricultural crops.</title>
        <authorList>
            <person name="Kuzmanovic N."/>
            <person name="Pulawska J."/>
            <person name="Smalla K."/>
            <person name="Nesme X."/>
        </authorList>
    </citation>
    <scope>NUCLEOTIDE SEQUENCE [LARGE SCALE GENOMIC DNA]</scope>
    <source>
        <strain evidence="1 2">NCPPB 1650</strain>
    </source>
</reference>